<comment type="similarity">
    <text evidence="2">Belongs to the MurCDEF family. MurE subfamily.</text>
</comment>
<keyword evidence="6" id="KW-0547">Nucleotide-binding</keyword>
<dbReference type="PATRIC" id="fig|1246626.3.peg.147"/>
<dbReference type="InterPro" id="IPR013221">
    <property type="entry name" value="Mur_ligase_cen"/>
</dbReference>
<feature type="domain" description="Mur ligase C-terminal" evidence="14">
    <location>
        <begin position="328"/>
        <end position="452"/>
    </location>
</feature>
<evidence type="ECO:0000256" key="9">
    <source>
        <dbReference type="ARBA" id="ARBA00022984"/>
    </source>
</evidence>
<dbReference type="InterPro" id="IPR005761">
    <property type="entry name" value="UDP-N-AcMur-Glu-dNH2Pim_ligase"/>
</dbReference>
<keyword evidence="4 16" id="KW-0436">Ligase</keyword>
<evidence type="ECO:0000256" key="2">
    <source>
        <dbReference type="ARBA" id="ARBA00005898"/>
    </source>
</evidence>
<dbReference type="NCBIfam" id="NF001126">
    <property type="entry name" value="PRK00139.1-4"/>
    <property type="match status" value="1"/>
</dbReference>
<dbReference type="InterPro" id="IPR004101">
    <property type="entry name" value="Mur_ligase_C"/>
</dbReference>
<accession>A0A060LRH8</accession>
<keyword evidence="11 12" id="KW-0961">Cell wall biogenesis/degradation</keyword>
<dbReference type="InterPro" id="IPR018109">
    <property type="entry name" value="Folylpolyglutamate_synth_CS"/>
</dbReference>
<comment type="subcellular location">
    <subcellularLocation>
        <location evidence="12">Cytoplasm</location>
    </subcellularLocation>
</comment>
<dbReference type="AlphaFoldDB" id="A0A060LRH8"/>
<reference evidence="16 17" key="1">
    <citation type="journal article" date="2014" name="Gene">
        <title>A comparative genomic analysis of the alkalitolerant soil bacterium Bacillus lehensis G1.</title>
        <authorList>
            <person name="Noor Y.M."/>
            <person name="Samsulrizal N.H."/>
            <person name="Jema'on N.A."/>
            <person name="Low K.O."/>
            <person name="Ramli A.N."/>
            <person name="Alias N.I."/>
            <person name="Damis S.I."/>
            <person name="Fuzi S.F."/>
            <person name="Isa M.N."/>
            <person name="Murad A.M."/>
            <person name="Raih M.F."/>
            <person name="Bakar F.D."/>
            <person name="Najimudin N."/>
            <person name="Mahadi N.M."/>
            <person name="Illias R.M."/>
        </authorList>
    </citation>
    <scope>NUCLEOTIDE SEQUENCE [LARGE SCALE GENOMIC DNA]</scope>
    <source>
        <strain evidence="16 17">G1</strain>
    </source>
</reference>
<dbReference type="Pfam" id="PF08245">
    <property type="entry name" value="Mur_ligase_M"/>
    <property type="match status" value="1"/>
</dbReference>
<dbReference type="Proteomes" id="UP000027142">
    <property type="component" value="Chromosome"/>
</dbReference>
<evidence type="ECO:0000256" key="12">
    <source>
        <dbReference type="RuleBase" id="RU004135"/>
    </source>
</evidence>
<dbReference type="Gene3D" id="3.40.1390.10">
    <property type="entry name" value="MurE/MurF, N-terminal domain"/>
    <property type="match status" value="1"/>
</dbReference>
<feature type="domain" description="Mur ligase N-terminal catalytic" evidence="13">
    <location>
        <begin position="24"/>
        <end position="96"/>
    </location>
</feature>
<evidence type="ECO:0000259" key="13">
    <source>
        <dbReference type="Pfam" id="PF01225"/>
    </source>
</evidence>
<name>A0A060LRH8_9BACI</name>
<evidence type="ECO:0000256" key="4">
    <source>
        <dbReference type="ARBA" id="ARBA00022598"/>
    </source>
</evidence>
<evidence type="ECO:0000256" key="8">
    <source>
        <dbReference type="ARBA" id="ARBA00022960"/>
    </source>
</evidence>
<evidence type="ECO:0000313" key="16">
    <source>
        <dbReference type="EMBL" id="AIC92772.1"/>
    </source>
</evidence>
<dbReference type="InterPro" id="IPR036565">
    <property type="entry name" value="Mur-like_cat_sf"/>
</dbReference>
<evidence type="ECO:0000256" key="11">
    <source>
        <dbReference type="ARBA" id="ARBA00023316"/>
    </source>
</evidence>
<keyword evidence="10 12" id="KW-0131">Cell cycle</keyword>
<dbReference type="InterPro" id="IPR036615">
    <property type="entry name" value="Mur_ligase_C_dom_sf"/>
</dbReference>
<dbReference type="GO" id="GO:0005737">
    <property type="term" value="C:cytoplasm"/>
    <property type="evidence" value="ECO:0007669"/>
    <property type="project" value="UniProtKB-SubCell"/>
</dbReference>
<dbReference type="PANTHER" id="PTHR23135:SF4">
    <property type="entry name" value="UDP-N-ACETYLMURAMOYL-L-ALANYL-D-GLUTAMATE--2,6-DIAMINOPIMELATE LIGASE MURE HOMOLOG, CHLOROPLASTIC"/>
    <property type="match status" value="1"/>
</dbReference>
<organism evidence="16 17">
    <name type="scientific">Shouchella lehensis G1</name>
    <dbReference type="NCBI Taxonomy" id="1246626"/>
    <lineage>
        <taxon>Bacteria</taxon>
        <taxon>Bacillati</taxon>
        <taxon>Bacillota</taxon>
        <taxon>Bacilli</taxon>
        <taxon>Bacillales</taxon>
        <taxon>Bacillaceae</taxon>
        <taxon>Shouchella</taxon>
    </lineage>
</organism>
<dbReference type="GO" id="GO:0071555">
    <property type="term" value="P:cell wall organization"/>
    <property type="evidence" value="ECO:0007669"/>
    <property type="project" value="UniProtKB-KW"/>
</dbReference>
<dbReference type="STRING" id="1246626.BleG1_0164"/>
<keyword evidence="5 12" id="KW-0132">Cell division</keyword>
<gene>
    <name evidence="16" type="ORF">BleG1_0164</name>
</gene>
<dbReference type="SUPFAM" id="SSF53623">
    <property type="entry name" value="MurD-like peptide ligases, catalytic domain"/>
    <property type="match status" value="1"/>
</dbReference>
<dbReference type="EMBL" id="CP003923">
    <property type="protein sequence ID" value="AIC92772.1"/>
    <property type="molecule type" value="Genomic_DNA"/>
</dbReference>
<evidence type="ECO:0000313" key="17">
    <source>
        <dbReference type="Proteomes" id="UP000027142"/>
    </source>
</evidence>
<dbReference type="Gene3D" id="3.90.190.20">
    <property type="entry name" value="Mur ligase, C-terminal domain"/>
    <property type="match status" value="1"/>
</dbReference>
<proteinExistence type="inferred from homology"/>
<keyword evidence="3" id="KW-0963">Cytoplasm</keyword>
<dbReference type="GO" id="GO:0051301">
    <property type="term" value="P:cell division"/>
    <property type="evidence" value="ECO:0007669"/>
    <property type="project" value="UniProtKB-KW"/>
</dbReference>
<dbReference type="KEGG" id="ble:BleG1_0164"/>
<dbReference type="PROSITE" id="PS01011">
    <property type="entry name" value="FOLYLPOLYGLU_SYNT_1"/>
    <property type="match status" value="1"/>
</dbReference>
<evidence type="ECO:0000259" key="15">
    <source>
        <dbReference type="Pfam" id="PF08245"/>
    </source>
</evidence>
<comment type="pathway">
    <text evidence="1 12">Cell wall biogenesis; peptidoglycan biosynthesis.</text>
</comment>
<keyword evidence="9 12" id="KW-0573">Peptidoglycan synthesis</keyword>
<evidence type="ECO:0000256" key="6">
    <source>
        <dbReference type="ARBA" id="ARBA00022741"/>
    </source>
</evidence>
<dbReference type="InterPro" id="IPR000713">
    <property type="entry name" value="Mur_ligase_N"/>
</dbReference>
<dbReference type="Pfam" id="PF02875">
    <property type="entry name" value="Mur_ligase_C"/>
    <property type="match status" value="1"/>
</dbReference>
<dbReference type="Pfam" id="PF01225">
    <property type="entry name" value="Mur_ligase"/>
    <property type="match status" value="1"/>
</dbReference>
<keyword evidence="7" id="KW-0067">ATP-binding</keyword>
<dbReference type="PANTHER" id="PTHR23135">
    <property type="entry name" value="MUR LIGASE FAMILY MEMBER"/>
    <property type="match status" value="1"/>
</dbReference>
<dbReference type="Gene3D" id="3.40.1190.10">
    <property type="entry name" value="Mur-like, catalytic domain"/>
    <property type="match status" value="1"/>
</dbReference>
<dbReference type="SUPFAM" id="SSF63418">
    <property type="entry name" value="MurE/MurF N-terminal domain"/>
    <property type="match status" value="1"/>
</dbReference>
<feature type="domain" description="Mur ligase central" evidence="15">
    <location>
        <begin position="108"/>
        <end position="305"/>
    </location>
</feature>
<dbReference type="eggNOG" id="COG0769">
    <property type="taxonomic scope" value="Bacteria"/>
</dbReference>
<protein>
    <submittedName>
        <fullName evidence="16">UDP-N-acetylmuramoylalanyl-D-glutamate--2, 6-diaminopimelate ligase</fullName>
    </submittedName>
</protein>
<keyword evidence="17" id="KW-1185">Reference proteome</keyword>
<evidence type="ECO:0000256" key="10">
    <source>
        <dbReference type="ARBA" id="ARBA00023306"/>
    </source>
</evidence>
<keyword evidence="8 12" id="KW-0133">Cell shape</keyword>
<evidence type="ECO:0000256" key="7">
    <source>
        <dbReference type="ARBA" id="ARBA00022840"/>
    </source>
</evidence>
<dbReference type="OrthoDB" id="9800958at2"/>
<dbReference type="SUPFAM" id="SSF53244">
    <property type="entry name" value="MurD-like peptide ligases, peptide-binding domain"/>
    <property type="match status" value="1"/>
</dbReference>
<dbReference type="GO" id="GO:0009252">
    <property type="term" value="P:peptidoglycan biosynthetic process"/>
    <property type="evidence" value="ECO:0007669"/>
    <property type="project" value="UniProtKB-UniPathway"/>
</dbReference>
<dbReference type="GO" id="GO:0008360">
    <property type="term" value="P:regulation of cell shape"/>
    <property type="evidence" value="ECO:0007669"/>
    <property type="project" value="UniProtKB-KW"/>
</dbReference>
<sequence>MKPIHLLFQSISPLPATVNPAQLIQGVTDRSLDVRPGYIFVAVKGYASDGHAYIHDAIRKGATIIVGEETLTDLPVPYVQVTNSRLILAKLASRFYENTKKKPIMIGITGTNGKTTTSFMLKHLVETAGYSCALFGTVVTIINGSERTSDKNTTLGPIELHKHLAKSTDDIVIMEVSSHALAQHRVAGLSFDFALFTNLSHDHLDYHQTMTNYFHAKKSLFSLLHVDGKAIINTYDNWGKKLVAELENEPLSLHTIGSGQELEIASITHDLPMKTTLIHNGEPVSLNVPLSGEHNMYNAAMAYLTARLMNIKQEAICSAFHTFKGAPGRFETFQHPSGAVFVIDYAHTEDAFSYCLQAINQLGATHITHIFGFRGGRDTGKRKAMIQATEKWSQSIILTFDDLNQMTPEEMRRTLHAIPLAHGKVIPDRTVAILKAWQHAKKGDWVLITGKGHERYKQPFHYDVHSDKDMLEQLQNGTLKPRNVTRTS</sequence>
<evidence type="ECO:0000256" key="3">
    <source>
        <dbReference type="ARBA" id="ARBA00022490"/>
    </source>
</evidence>
<evidence type="ECO:0000256" key="1">
    <source>
        <dbReference type="ARBA" id="ARBA00004752"/>
    </source>
</evidence>
<dbReference type="RefSeq" id="WP_038476021.1">
    <property type="nucleotide sequence ID" value="NZ_CP003923.1"/>
</dbReference>
<dbReference type="GO" id="GO:0005524">
    <property type="term" value="F:ATP binding"/>
    <property type="evidence" value="ECO:0007669"/>
    <property type="project" value="UniProtKB-KW"/>
</dbReference>
<evidence type="ECO:0000256" key="5">
    <source>
        <dbReference type="ARBA" id="ARBA00022618"/>
    </source>
</evidence>
<dbReference type="GO" id="GO:0004326">
    <property type="term" value="F:tetrahydrofolylpolyglutamate synthase activity"/>
    <property type="evidence" value="ECO:0007669"/>
    <property type="project" value="InterPro"/>
</dbReference>
<dbReference type="HOGENOM" id="CLU_022291_4_1_9"/>
<dbReference type="NCBIfam" id="TIGR01085">
    <property type="entry name" value="murE"/>
    <property type="match status" value="1"/>
</dbReference>
<evidence type="ECO:0000259" key="14">
    <source>
        <dbReference type="Pfam" id="PF02875"/>
    </source>
</evidence>
<dbReference type="UniPathway" id="UPA00219"/>
<dbReference type="InterPro" id="IPR035911">
    <property type="entry name" value="MurE/MurF_N"/>
</dbReference>